<dbReference type="EMBL" id="SMKA01000039">
    <property type="protein sequence ID" value="TDC30881.1"/>
    <property type="molecule type" value="Genomic_DNA"/>
</dbReference>
<keyword evidence="1" id="KW-0472">Membrane</keyword>
<name>A0A4R4Q6L7_9ACTN</name>
<evidence type="ECO:0000256" key="1">
    <source>
        <dbReference type="SAM" id="Phobius"/>
    </source>
</evidence>
<dbReference type="AlphaFoldDB" id="A0A4R4Q6L7"/>
<protein>
    <submittedName>
        <fullName evidence="2">Uncharacterized protein</fullName>
    </submittedName>
</protein>
<feature type="transmembrane region" description="Helical" evidence="1">
    <location>
        <begin position="100"/>
        <end position="118"/>
    </location>
</feature>
<dbReference type="RefSeq" id="WP_132405882.1">
    <property type="nucleotide sequence ID" value="NZ_SMKA01000039.1"/>
</dbReference>
<sequence length="160" mass="16831">MVSQADDADARQAGETLAANKLRPQDFRLMGFAVAAAQLVVLAPTWLTVRDGGHLDVYSGIGWFTSEGSGSPMVALRLFLLIAYIALVVMALVSSRTTGLALVRAPVGLVVTGLMLIFKPDSSESEVHWTGAPVIALALWVVAIVVAETGSPEAGRVRSN</sequence>
<accession>A0A4R4Q6L7</accession>
<feature type="transmembrane region" description="Helical" evidence="1">
    <location>
        <begin position="130"/>
        <end position="150"/>
    </location>
</feature>
<feature type="transmembrane region" description="Helical" evidence="1">
    <location>
        <begin position="29"/>
        <end position="49"/>
    </location>
</feature>
<keyword evidence="1" id="KW-1133">Transmembrane helix</keyword>
<organism evidence="2 3">
    <name type="scientific">Kribbella albertanoniae</name>
    <dbReference type="NCBI Taxonomy" id="1266829"/>
    <lineage>
        <taxon>Bacteria</taxon>
        <taxon>Bacillati</taxon>
        <taxon>Actinomycetota</taxon>
        <taxon>Actinomycetes</taxon>
        <taxon>Propionibacteriales</taxon>
        <taxon>Kribbellaceae</taxon>
        <taxon>Kribbella</taxon>
    </lineage>
</organism>
<evidence type="ECO:0000313" key="2">
    <source>
        <dbReference type="EMBL" id="TDC30881.1"/>
    </source>
</evidence>
<gene>
    <name evidence="2" type="ORF">E1261_12075</name>
</gene>
<dbReference type="Proteomes" id="UP000295075">
    <property type="component" value="Unassembled WGS sequence"/>
</dbReference>
<keyword evidence="1" id="KW-0812">Transmembrane</keyword>
<keyword evidence="3" id="KW-1185">Reference proteome</keyword>
<comment type="caution">
    <text evidence="2">The sequence shown here is derived from an EMBL/GenBank/DDBJ whole genome shotgun (WGS) entry which is preliminary data.</text>
</comment>
<proteinExistence type="predicted"/>
<reference evidence="2 3" key="1">
    <citation type="submission" date="2019-03" db="EMBL/GenBank/DDBJ databases">
        <title>Draft genome sequences of novel Actinobacteria.</title>
        <authorList>
            <person name="Sahin N."/>
            <person name="Ay H."/>
            <person name="Saygin H."/>
        </authorList>
    </citation>
    <scope>NUCLEOTIDE SEQUENCE [LARGE SCALE GENOMIC DNA]</scope>
    <source>
        <strain evidence="2 3">JCM 30547</strain>
    </source>
</reference>
<feature type="transmembrane region" description="Helical" evidence="1">
    <location>
        <begin position="74"/>
        <end position="93"/>
    </location>
</feature>
<evidence type="ECO:0000313" key="3">
    <source>
        <dbReference type="Proteomes" id="UP000295075"/>
    </source>
</evidence>